<dbReference type="Proteomes" id="UP000231279">
    <property type="component" value="Unassembled WGS sequence"/>
</dbReference>
<reference evidence="3" key="1">
    <citation type="journal article" date="2018" name="Gigascience">
        <title>Genome assembly of the Pink Ipe (Handroanthus impetiginosus, Bignoniaceae), a highly valued, ecologically keystone Neotropical timber forest tree.</title>
        <authorList>
            <person name="Silva-Junior O.B."/>
            <person name="Grattapaglia D."/>
            <person name="Novaes E."/>
            <person name="Collevatti R.G."/>
        </authorList>
    </citation>
    <scope>NUCLEOTIDE SEQUENCE [LARGE SCALE GENOMIC DNA]</scope>
    <source>
        <strain evidence="3">cv. UFG-1</strain>
    </source>
</reference>
<keyword evidence="1" id="KW-0812">Transmembrane</keyword>
<evidence type="ECO:0000313" key="3">
    <source>
        <dbReference type="Proteomes" id="UP000231279"/>
    </source>
</evidence>
<evidence type="ECO:0000313" key="2">
    <source>
        <dbReference type="EMBL" id="PIN18355.1"/>
    </source>
</evidence>
<accession>A0A2G9HLG1</accession>
<protein>
    <submittedName>
        <fullName evidence="2">Bax-mediated apoptosis inhibitor TEGT/BI-1</fullName>
    </submittedName>
</protein>
<keyword evidence="3" id="KW-1185">Reference proteome</keyword>
<feature type="transmembrane region" description="Helical" evidence="1">
    <location>
        <begin position="12"/>
        <end position="30"/>
    </location>
</feature>
<keyword evidence="1" id="KW-0472">Membrane</keyword>
<feature type="transmembrane region" description="Helical" evidence="1">
    <location>
        <begin position="147"/>
        <end position="165"/>
    </location>
</feature>
<feature type="transmembrane region" description="Helical" evidence="1">
    <location>
        <begin position="117"/>
        <end position="135"/>
    </location>
</feature>
<dbReference type="AlphaFoldDB" id="A0A2G9HLG1"/>
<feature type="transmembrane region" description="Helical" evidence="1">
    <location>
        <begin position="90"/>
        <end position="110"/>
    </location>
</feature>
<feature type="transmembrane region" description="Helical" evidence="1">
    <location>
        <begin position="63"/>
        <end position="84"/>
    </location>
</feature>
<dbReference type="STRING" id="429701.A0A2G9HLG1"/>
<keyword evidence="1" id="KW-1133">Transmembrane helix</keyword>
<name>A0A2G9HLG1_9LAMI</name>
<proteinExistence type="predicted"/>
<sequence>MNFVICVPKNFYFTLFCASACSTFGSYLYSRGYTRSSIAVLGIFISLFLFLHIAPWKTRKRGCVVGLGALCGGALFTPWLSWFLFVDPRFVVASLLATSVGFGCFLACNWSKRFLLVYYRALLLCVSLLLFSLLVESAVSGRQAALLKFQLHTLVLWFMVYVAVYSQEVVWKASTDYDYVKHAVSLYTDLPAVVLHVIMVSPSSSSSR</sequence>
<comment type="caution">
    <text evidence="2">The sequence shown here is derived from an EMBL/GenBank/DDBJ whole genome shotgun (WGS) entry which is preliminary data.</text>
</comment>
<dbReference type="EMBL" id="NKXS01001472">
    <property type="protein sequence ID" value="PIN18355.1"/>
    <property type="molecule type" value="Genomic_DNA"/>
</dbReference>
<organism evidence="2 3">
    <name type="scientific">Handroanthus impetiginosus</name>
    <dbReference type="NCBI Taxonomy" id="429701"/>
    <lineage>
        <taxon>Eukaryota</taxon>
        <taxon>Viridiplantae</taxon>
        <taxon>Streptophyta</taxon>
        <taxon>Embryophyta</taxon>
        <taxon>Tracheophyta</taxon>
        <taxon>Spermatophyta</taxon>
        <taxon>Magnoliopsida</taxon>
        <taxon>eudicotyledons</taxon>
        <taxon>Gunneridae</taxon>
        <taxon>Pentapetalae</taxon>
        <taxon>asterids</taxon>
        <taxon>lamiids</taxon>
        <taxon>Lamiales</taxon>
        <taxon>Bignoniaceae</taxon>
        <taxon>Crescentiina</taxon>
        <taxon>Tabebuia alliance</taxon>
        <taxon>Handroanthus</taxon>
    </lineage>
</organism>
<dbReference type="OrthoDB" id="1277691at2759"/>
<evidence type="ECO:0000256" key="1">
    <source>
        <dbReference type="SAM" id="Phobius"/>
    </source>
</evidence>
<gene>
    <name evidence="2" type="ORF">CDL12_08974</name>
</gene>
<feature type="transmembrane region" description="Helical" evidence="1">
    <location>
        <begin position="36"/>
        <end position="56"/>
    </location>
</feature>